<evidence type="ECO:0000256" key="2">
    <source>
        <dbReference type="SAM" id="Phobius"/>
    </source>
</evidence>
<dbReference type="SUPFAM" id="SSF48726">
    <property type="entry name" value="Immunoglobulin"/>
    <property type="match status" value="1"/>
</dbReference>
<accession>A0A672I6D4</accession>
<keyword evidence="3" id="KW-0732">Signal</keyword>
<proteinExistence type="predicted"/>
<reference evidence="5" key="2">
    <citation type="submission" date="2025-08" db="UniProtKB">
        <authorList>
            <consortium name="Ensembl"/>
        </authorList>
    </citation>
    <scope>IDENTIFICATION</scope>
</reference>
<name>A0A672I6D4_SALFA</name>
<keyword evidence="6" id="KW-1185">Reference proteome</keyword>
<dbReference type="InterPro" id="IPR036179">
    <property type="entry name" value="Ig-like_dom_sf"/>
</dbReference>
<evidence type="ECO:0000256" key="3">
    <source>
        <dbReference type="SAM" id="SignalP"/>
    </source>
</evidence>
<feature type="domain" description="Ig-like" evidence="4">
    <location>
        <begin position="40"/>
        <end position="130"/>
    </location>
</feature>
<dbReference type="Gene3D" id="2.60.40.10">
    <property type="entry name" value="Immunoglobulins"/>
    <property type="match status" value="1"/>
</dbReference>
<evidence type="ECO:0000259" key="4">
    <source>
        <dbReference type="PROSITE" id="PS50835"/>
    </source>
</evidence>
<feature type="transmembrane region" description="Helical" evidence="2">
    <location>
        <begin position="139"/>
        <end position="164"/>
    </location>
</feature>
<dbReference type="InterPro" id="IPR013783">
    <property type="entry name" value="Ig-like_fold"/>
</dbReference>
<dbReference type="InterPro" id="IPR007110">
    <property type="entry name" value="Ig-like_dom"/>
</dbReference>
<feature type="region of interest" description="Disordered" evidence="1">
    <location>
        <begin position="192"/>
        <end position="222"/>
    </location>
</feature>
<keyword evidence="2" id="KW-0472">Membrane</keyword>
<evidence type="ECO:0000313" key="5">
    <source>
        <dbReference type="Ensembl" id="ENSSFAP00005036759.1"/>
    </source>
</evidence>
<reference evidence="5" key="1">
    <citation type="submission" date="2019-06" db="EMBL/GenBank/DDBJ databases">
        <authorList>
            <consortium name="Wellcome Sanger Institute Data Sharing"/>
        </authorList>
    </citation>
    <scope>NUCLEOTIDE SEQUENCE [LARGE SCALE GENOMIC DNA]</scope>
</reference>
<dbReference type="Ensembl" id="ENSSFAT00005038144.1">
    <property type="protein sequence ID" value="ENSSFAP00005036759.1"/>
    <property type="gene ID" value="ENSSFAG00005018538.1"/>
</dbReference>
<dbReference type="SMART" id="SM00409">
    <property type="entry name" value="IG"/>
    <property type="match status" value="1"/>
</dbReference>
<organism evidence="5 6">
    <name type="scientific">Salarias fasciatus</name>
    <name type="common">Jewelled blenny</name>
    <name type="synonym">Blennius fasciatus</name>
    <dbReference type="NCBI Taxonomy" id="181472"/>
    <lineage>
        <taxon>Eukaryota</taxon>
        <taxon>Metazoa</taxon>
        <taxon>Chordata</taxon>
        <taxon>Craniata</taxon>
        <taxon>Vertebrata</taxon>
        <taxon>Euteleostomi</taxon>
        <taxon>Actinopterygii</taxon>
        <taxon>Neopterygii</taxon>
        <taxon>Teleostei</taxon>
        <taxon>Neoteleostei</taxon>
        <taxon>Acanthomorphata</taxon>
        <taxon>Ovalentaria</taxon>
        <taxon>Blenniimorphae</taxon>
        <taxon>Blenniiformes</taxon>
        <taxon>Blennioidei</taxon>
        <taxon>Blenniidae</taxon>
        <taxon>Salariinae</taxon>
        <taxon>Salarias</taxon>
    </lineage>
</organism>
<feature type="signal peptide" evidence="3">
    <location>
        <begin position="1"/>
        <end position="20"/>
    </location>
</feature>
<gene>
    <name evidence="5" type="primary">si:dkey-52l18.4</name>
</gene>
<dbReference type="PROSITE" id="PS50835">
    <property type="entry name" value="IG_LIKE"/>
    <property type="match status" value="1"/>
</dbReference>
<dbReference type="OMA" id="LCAEECQ"/>
<evidence type="ECO:0000256" key="1">
    <source>
        <dbReference type="SAM" id="MobiDB-lite"/>
    </source>
</evidence>
<feature type="chain" id="PRO_5025661736" evidence="3">
    <location>
        <begin position="21"/>
        <end position="270"/>
    </location>
</feature>
<dbReference type="AlphaFoldDB" id="A0A672I6D4"/>
<dbReference type="InterPro" id="IPR003599">
    <property type="entry name" value="Ig_sub"/>
</dbReference>
<dbReference type="Proteomes" id="UP000472267">
    <property type="component" value="Chromosome 14"/>
</dbReference>
<keyword evidence="2" id="KW-0812">Transmembrane</keyword>
<evidence type="ECO:0000313" key="6">
    <source>
        <dbReference type="Proteomes" id="UP000472267"/>
    </source>
</evidence>
<protein>
    <submittedName>
        <fullName evidence="5">Uncharacterized LOC115400843</fullName>
    </submittedName>
</protein>
<sequence>MRDFLLGIISCVCMFQAGLSDEDCDQAILARRQVMPVPAGGALSLTCVVRHCGLNWTGTWLWKNSTDEQFSTVKDTERHHLIKVTLSAHEAQLTLKIMGVNPADEGSYGCFVTWGKGNSDTGNLMYVNVTAAELSRRDFLPRILICAGVFLCLPIILGLACFLSSEVKPQLLPRAEFIYSALYGGELHLAPRPPPRLPAPQERSSSSHKVSKNVPVPPRSHQKTEVVYADISQDALQHQGAMKEPVQSTVYSLLKFPLKSEEPFAELVSV</sequence>
<dbReference type="FunCoup" id="A0A672I6D4">
    <property type="interactions" value="102"/>
</dbReference>
<reference evidence="5" key="3">
    <citation type="submission" date="2025-09" db="UniProtKB">
        <authorList>
            <consortium name="Ensembl"/>
        </authorList>
    </citation>
    <scope>IDENTIFICATION</scope>
</reference>
<keyword evidence="2" id="KW-1133">Transmembrane helix</keyword>
<dbReference type="InParanoid" id="A0A672I6D4"/>
<dbReference type="OrthoDB" id="8950231at2759"/>